<sequence length="276" mass="29378">MVDMYLLFDIGGTKTRIAGSEDGVSFGEPVVVRTPQNFGEAMTIYESEAKKILAGGICERAVVGVPGSRDKNDILTGSRNLRGWEGMPFRESMERTIRCGDVVIENDASLVGLGEAVYGAGRGYDIVGYVTVSTGLGGAKIENGNVDKSSHGFEPGKMLIDGKDGPVELEEAVSGGALHKRMGVHPRDISPDDPVWEELATILAQGVHNLLVTWSPDVFVLGGSMIVGDPAISVASVERELLKLKHVFPKPPVLKKAKLGDFGGLWGGLAYLANQN</sequence>
<dbReference type="CDD" id="cd23763">
    <property type="entry name" value="ASKHA_ATPase_ROK"/>
    <property type="match status" value="1"/>
</dbReference>
<name>A0A2H0RKV2_9BACT</name>
<dbReference type="InterPro" id="IPR043129">
    <property type="entry name" value="ATPase_NBD"/>
</dbReference>
<reference evidence="2 3" key="1">
    <citation type="submission" date="2017-09" db="EMBL/GenBank/DDBJ databases">
        <title>Depth-based differentiation of microbial function through sediment-hosted aquifers and enrichment of novel symbionts in the deep terrestrial subsurface.</title>
        <authorList>
            <person name="Probst A.J."/>
            <person name="Ladd B."/>
            <person name="Jarett J.K."/>
            <person name="Geller-Mcgrath D.E."/>
            <person name="Sieber C.M."/>
            <person name="Emerson J.B."/>
            <person name="Anantharaman K."/>
            <person name="Thomas B.C."/>
            <person name="Malmstrom R."/>
            <person name="Stieglmeier M."/>
            <person name="Klingl A."/>
            <person name="Woyke T."/>
            <person name="Ryan C.M."/>
            <person name="Banfield J.F."/>
        </authorList>
    </citation>
    <scope>NUCLEOTIDE SEQUENCE [LARGE SCALE GENOMIC DNA]</scope>
    <source>
        <strain evidence="2">CG10_big_fil_rev_8_21_14_0_10_45_14</strain>
    </source>
</reference>
<dbReference type="EMBL" id="PCYL01000007">
    <property type="protein sequence ID" value="PIR47090.1"/>
    <property type="molecule type" value="Genomic_DNA"/>
</dbReference>
<accession>A0A2H0RKV2</accession>
<evidence type="ECO:0008006" key="4">
    <source>
        <dbReference type="Google" id="ProtNLM"/>
    </source>
</evidence>
<proteinExistence type="inferred from homology"/>
<comment type="similarity">
    <text evidence="1">Belongs to the ROK (NagC/XylR) family.</text>
</comment>
<dbReference type="SUPFAM" id="SSF53067">
    <property type="entry name" value="Actin-like ATPase domain"/>
    <property type="match status" value="1"/>
</dbReference>
<dbReference type="Pfam" id="PF00480">
    <property type="entry name" value="ROK"/>
    <property type="match status" value="1"/>
</dbReference>
<organism evidence="2 3">
    <name type="scientific">Candidatus Vogelbacteria bacterium CG10_big_fil_rev_8_21_14_0_10_45_14</name>
    <dbReference type="NCBI Taxonomy" id="1975042"/>
    <lineage>
        <taxon>Bacteria</taxon>
        <taxon>Candidatus Vogeliibacteriota</taxon>
    </lineage>
</organism>
<dbReference type="Proteomes" id="UP000230833">
    <property type="component" value="Unassembled WGS sequence"/>
</dbReference>
<evidence type="ECO:0000313" key="2">
    <source>
        <dbReference type="EMBL" id="PIR47090.1"/>
    </source>
</evidence>
<gene>
    <name evidence="2" type="ORF">COV07_00785</name>
</gene>
<dbReference type="Gene3D" id="3.30.420.40">
    <property type="match status" value="2"/>
</dbReference>
<evidence type="ECO:0000256" key="1">
    <source>
        <dbReference type="ARBA" id="ARBA00006479"/>
    </source>
</evidence>
<protein>
    <recommendedName>
        <fullName evidence="4">ROK family protein</fullName>
    </recommendedName>
</protein>
<dbReference type="AlphaFoldDB" id="A0A2H0RKV2"/>
<evidence type="ECO:0000313" key="3">
    <source>
        <dbReference type="Proteomes" id="UP000230833"/>
    </source>
</evidence>
<dbReference type="PANTHER" id="PTHR18964">
    <property type="entry name" value="ROK (REPRESSOR, ORF, KINASE) FAMILY"/>
    <property type="match status" value="1"/>
</dbReference>
<dbReference type="PANTHER" id="PTHR18964:SF149">
    <property type="entry name" value="BIFUNCTIONAL UDP-N-ACETYLGLUCOSAMINE 2-EPIMERASE_N-ACETYLMANNOSAMINE KINASE"/>
    <property type="match status" value="1"/>
</dbReference>
<dbReference type="InterPro" id="IPR000600">
    <property type="entry name" value="ROK"/>
</dbReference>
<comment type="caution">
    <text evidence="2">The sequence shown here is derived from an EMBL/GenBank/DDBJ whole genome shotgun (WGS) entry which is preliminary data.</text>
</comment>